<dbReference type="PANTHER" id="PTHR39188">
    <property type="entry name" value="MEMBRANE-ASSOCIATED ZINC METALLOPROTEASE M50B"/>
    <property type="match status" value="1"/>
</dbReference>
<sequence>MNPSNEPLSLCVGRWLGFDVRIHILLPIVVLSSLLLTKDFNGIPIESESVITTDGLLIPHTLGGVDARLVCLAIGVLFFSVSLQEVARLIAAKRVGGDATSLVLGPIGGLTKIHLPADPPAHLLTGLIGPSVSVIFMLIAGFLLALNGDSKVLQLLFSPLDPNIVYPATGVGLLSLKLICQLVLWINCCLFLINLLPVDPCAGAEILRGVLWPVVGRSTATSATSHVAIGAAVLLAISSALLVGNTPNGDLVPNWFPLALASVFLLFSGRNILPSKNYDVGLEIDSFDSDDEIWLTDLIEEDHAAVLVENIQDKQQDAIDRKRREREANEDARVDAILARLHGSSFENLSEEERAFLKRASRRYQRRRGVTEDKLL</sequence>
<keyword evidence="7" id="KW-1133">Transmembrane helix</keyword>
<keyword evidence="7" id="KW-0812">Transmembrane</keyword>
<feature type="transmembrane region" description="Helical" evidence="7">
    <location>
        <begin position="121"/>
        <end position="144"/>
    </location>
</feature>
<keyword evidence="5" id="KW-0862">Zinc</keyword>
<name>A0A5C6CVV4_9BACT</name>
<evidence type="ECO:0000313" key="9">
    <source>
        <dbReference type="Proteomes" id="UP000318437"/>
    </source>
</evidence>
<evidence type="ECO:0000256" key="1">
    <source>
        <dbReference type="ARBA" id="ARBA00001947"/>
    </source>
</evidence>
<keyword evidence="7" id="KW-0472">Membrane</keyword>
<evidence type="ECO:0000256" key="7">
    <source>
        <dbReference type="SAM" id="Phobius"/>
    </source>
</evidence>
<protein>
    <submittedName>
        <fullName evidence="8">Peptidase family M50</fullName>
    </submittedName>
</protein>
<dbReference type="OrthoDB" id="251001at2"/>
<accession>A0A5C6CVV4</accession>
<evidence type="ECO:0000256" key="2">
    <source>
        <dbReference type="ARBA" id="ARBA00007931"/>
    </source>
</evidence>
<feature type="transmembrane region" description="Helical" evidence="7">
    <location>
        <begin position="164"/>
        <end position="186"/>
    </location>
</feature>
<keyword evidence="4" id="KW-0378">Hydrolase</keyword>
<reference evidence="8 9" key="1">
    <citation type="submission" date="2019-02" db="EMBL/GenBank/DDBJ databases">
        <title>Deep-cultivation of Planctomycetes and their phenomic and genomic characterization uncovers novel biology.</title>
        <authorList>
            <person name="Wiegand S."/>
            <person name="Jogler M."/>
            <person name="Boedeker C."/>
            <person name="Pinto D."/>
            <person name="Vollmers J."/>
            <person name="Rivas-Marin E."/>
            <person name="Kohn T."/>
            <person name="Peeters S.H."/>
            <person name="Heuer A."/>
            <person name="Rast P."/>
            <person name="Oberbeckmann S."/>
            <person name="Bunk B."/>
            <person name="Jeske O."/>
            <person name="Meyerdierks A."/>
            <person name="Storesund J.E."/>
            <person name="Kallscheuer N."/>
            <person name="Luecker S."/>
            <person name="Lage O.M."/>
            <person name="Pohl T."/>
            <person name="Merkel B.J."/>
            <person name="Hornburger P."/>
            <person name="Mueller R.-W."/>
            <person name="Bruemmer F."/>
            <person name="Labrenz M."/>
            <person name="Spormann A.M."/>
            <person name="Op Den Camp H."/>
            <person name="Overmann J."/>
            <person name="Amann R."/>
            <person name="Jetten M.S.M."/>
            <person name="Mascher T."/>
            <person name="Medema M.H."/>
            <person name="Devos D.P."/>
            <person name="Kaster A.-K."/>
            <person name="Ovreas L."/>
            <person name="Rohde M."/>
            <person name="Galperin M.Y."/>
            <person name="Jogler C."/>
        </authorList>
    </citation>
    <scope>NUCLEOTIDE SEQUENCE [LARGE SCALE GENOMIC DNA]</scope>
    <source>
        <strain evidence="8 9">Pla144</strain>
    </source>
</reference>
<evidence type="ECO:0000256" key="3">
    <source>
        <dbReference type="ARBA" id="ARBA00022670"/>
    </source>
</evidence>
<keyword evidence="6" id="KW-0482">Metalloprotease</keyword>
<evidence type="ECO:0000313" key="8">
    <source>
        <dbReference type="EMBL" id="TWU28568.1"/>
    </source>
</evidence>
<comment type="caution">
    <text evidence="8">The sequence shown here is derived from an EMBL/GenBank/DDBJ whole genome shotgun (WGS) entry which is preliminary data.</text>
</comment>
<evidence type="ECO:0000256" key="4">
    <source>
        <dbReference type="ARBA" id="ARBA00022801"/>
    </source>
</evidence>
<organism evidence="8 9">
    <name type="scientific">Bythopirellula polymerisocia</name>
    <dbReference type="NCBI Taxonomy" id="2528003"/>
    <lineage>
        <taxon>Bacteria</taxon>
        <taxon>Pseudomonadati</taxon>
        <taxon>Planctomycetota</taxon>
        <taxon>Planctomycetia</taxon>
        <taxon>Pirellulales</taxon>
        <taxon>Lacipirellulaceae</taxon>
        <taxon>Bythopirellula</taxon>
    </lineage>
</organism>
<dbReference type="PANTHER" id="PTHR39188:SF3">
    <property type="entry name" value="STAGE IV SPORULATION PROTEIN FB"/>
    <property type="match status" value="1"/>
</dbReference>
<comment type="cofactor">
    <cofactor evidence="1">
        <name>Zn(2+)</name>
        <dbReference type="ChEBI" id="CHEBI:29105"/>
    </cofactor>
</comment>
<feature type="transmembrane region" description="Helical" evidence="7">
    <location>
        <begin position="20"/>
        <end position="37"/>
    </location>
</feature>
<dbReference type="GO" id="GO:0008237">
    <property type="term" value="F:metallopeptidase activity"/>
    <property type="evidence" value="ECO:0007669"/>
    <property type="project" value="UniProtKB-KW"/>
</dbReference>
<dbReference type="Proteomes" id="UP000318437">
    <property type="component" value="Unassembled WGS sequence"/>
</dbReference>
<dbReference type="AlphaFoldDB" id="A0A5C6CVV4"/>
<keyword evidence="3" id="KW-0645">Protease</keyword>
<feature type="transmembrane region" description="Helical" evidence="7">
    <location>
        <begin position="255"/>
        <end position="273"/>
    </location>
</feature>
<dbReference type="GO" id="GO:0006508">
    <property type="term" value="P:proteolysis"/>
    <property type="evidence" value="ECO:0007669"/>
    <property type="project" value="UniProtKB-KW"/>
</dbReference>
<comment type="similarity">
    <text evidence="2">Belongs to the peptidase M50B family.</text>
</comment>
<gene>
    <name evidence="8" type="ORF">Pla144_18590</name>
</gene>
<dbReference type="EMBL" id="SJPS01000002">
    <property type="protein sequence ID" value="TWU28568.1"/>
    <property type="molecule type" value="Genomic_DNA"/>
</dbReference>
<dbReference type="RefSeq" id="WP_146450171.1">
    <property type="nucleotide sequence ID" value="NZ_SJPS01000002.1"/>
</dbReference>
<evidence type="ECO:0000256" key="5">
    <source>
        <dbReference type="ARBA" id="ARBA00022833"/>
    </source>
</evidence>
<keyword evidence="9" id="KW-1185">Reference proteome</keyword>
<feature type="transmembrane region" description="Helical" evidence="7">
    <location>
        <begin position="227"/>
        <end position="243"/>
    </location>
</feature>
<proteinExistence type="inferred from homology"/>
<evidence type="ECO:0000256" key="6">
    <source>
        <dbReference type="ARBA" id="ARBA00023049"/>
    </source>
</evidence>